<dbReference type="PROSITE" id="PS01031">
    <property type="entry name" value="SHSP"/>
    <property type="match status" value="1"/>
</dbReference>
<dbReference type="Gene3D" id="2.60.40.790">
    <property type="match status" value="1"/>
</dbReference>
<name>A0ABU0F905_9HYPH</name>
<dbReference type="InterPro" id="IPR008978">
    <property type="entry name" value="HSP20-like_chaperone"/>
</dbReference>
<dbReference type="PANTHER" id="PTHR11527">
    <property type="entry name" value="HEAT-SHOCK PROTEIN 20 FAMILY MEMBER"/>
    <property type="match status" value="1"/>
</dbReference>
<protein>
    <submittedName>
        <fullName evidence="4">HSP20 family molecular chaperone IbpA</fullName>
    </submittedName>
</protein>
<dbReference type="Proteomes" id="UP001237448">
    <property type="component" value="Unassembled WGS sequence"/>
</dbReference>
<reference evidence="4 5" key="1">
    <citation type="submission" date="2023-07" db="EMBL/GenBank/DDBJ databases">
        <title>Genomic Encyclopedia of Type Strains, Phase IV (KMG-IV): sequencing the most valuable type-strain genomes for metagenomic binning, comparative biology and taxonomic classification.</title>
        <authorList>
            <person name="Goeker M."/>
        </authorList>
    </citation>
    <scope>NUCLEOTIDE SEQUENCE [LARGE SCALE GENOMIC DNA]</scope>
    <source>
        <strain evidence="4 5">DSM 5896</strain>
    </source>
</reference>
<dbReference type="InterPro" id="IPR002068">
    <property type="entry name" value="A-crystallin/Hsp20_dom"/>
</dbReference>
<comment type="similarity">
    <text evidence="1 2">Belongs to the small heat shock protein (HSP20) family.</text>
</comment>
<organism evidence="4 5">
    <name type="scientific">Labrys monachus</name>
    <dbReference type="NCBI Taxonomy" id="217067"/>
    <lineage>
        <taxon>Bacteria</taxon>
        <taxon>Pseudomonadati</taxon>
        <taxon>Pseudomonadota</taxon>
        <taxon>Alphaproteobacteria</taxon>
        <taxon>Hyphomicrobiales</taxon>
        <taxon>Xanthobacteraceae</taxon>
        <taxon>Labrys</taxon>
    </lineage>
</organism>
<dbReference type="SUPFAM" id="SSF49764">
    <property type="entry name" value="HSP20-like chaperones"/>
    <property type="match status" value="1"/>
</dbReference>
<evidence type="ECO:0000259" key="3">
    <source>
        <dbReference type="PROSITE" id="PS01031"/>
    </source>
</evidence>
<dbReference type="RefSeq" id="WP_307422780.1">
    <property type="nucleotide sequence ID" value="NZ_JAUSVK010000001.1"/>
</dbReference>
<evidence type="ECO:0000313" key="4">
    <source>
        <dbReference type="EMBL" id="MDQ0391055.1"/>
    </source>
</evidence>
<feature type="domain" description="SHSP" evidence="3">
    <location>
        <begin position="153"/>
        <end position="265"/>
    </location>
</feature>
<evidence type="ECO:0000256" key="2">
    <source>
        <dbReference type="RuleBase" id="RU003616"/>
    </source>
</evidence>
<accession>A0ABU0F905</accession>
<proteinExistence type="inferred from homology"/>
<evidence type="ECO:0000313" key="5">
    <source>
        <dbReference type="Proteomes" id="UP001237448"/>
    </source>
</evidence>
<comment type="caution">
    <text evidence="4">The sequence shown here is derived from an EMBL/GenBank/DDBJ whole genome shotgun (WGS) entry which is preliminary data.</text>
</comment>
<gene>
    <name evidence="4" type="ORF">J3R73_000847</name>
</gene>
<keyword evidence="5" id="KW-1185">Reference proteome</keyword>
<dbReference type="EMBL" id="JAUSVK010000001">
    <property type="protein sequence ID" value="MDQ0391055.1"/>
    <property type="molecule type" value="Genomic_DNA"/>
</dbReference>
<dbReference type="Pfam" id="PF00011">
    <property type="entry name" value="HSP20"/>
    <property type="match status" value="1"/>
</dbReference>
<sequence>MTSLWSATTCDGFAAGCVASAFVSGIDLLRSAKAPARAAPENRGIAGGVLIHLNRRPRHGPATAENRQKRYGFDQDQRARSRRMVFVDRSQCRKRQNMEAEMSLKPLAPLNRTGSELSQANIFRSLQQEIDRIFDDFGRGFPALSSLGWTGSSATSDLVPRMDVSETDQAIEVTAELPGLQEKDVEVTLTDNILTIRGEKKAEKDETKKDYRLIERRHGSFSRRMELPAGVDSSRIDARVSNGVLTVTVPKTAPSVAKKIEVKAAA</sequence>
<evidence type="ECO:0000256" key="1">
    <source>
        <dbReference type="PROSITE-ProRule" id="PRU00285"/>
    </source>
</evidence>
<dbReference type="InterPro" id="IPR031107">
    <property type="entry name" value="Small_HSP"/>
</dbReference>
<dbReference type="CDD" id="cd06464">
    <property type="entry name" value="ACD_sHsps-like"/>
    <property type="match status" value="1"/>
</dbReference>